<reference evidence="5" key="1">
    <citation type="submission" date="2006-10" db="EMBL/GenBank/DDBJ databases">
        <authorList>
            <person name="Amadeo P."/>
            <person name="Zhao Q."/>
            <person name="Wortman J."/>
            <person name="Fraser-Liggett C."/>
            <person name="Carlton J."/>
        </authorList>
    </citation>
    <scope>NUCLEOTIDE SEQUENCE</scope>
    <source>
        <strain evidence="5">G3</strain>
    </source>
</reference>
<dbReference type="STRING" id="5722.A2E1K7"/>
<proteinExistence type="predicted"/>
<evidence type="ECO:0000313" key="6">
    <source>
        <dbReference type="Proteomes" id="UP000001542"/>
    </source>
</evidence>
<dbReference type="Pfam" id="PF00076">
    <property type="entry name" value="RRM_1"/>
    <property type="match status" value="1"/>
</dbReference>
<feature type="compositionally biased region" description="Pro residues" evidence="3">
    <location>
        <begin position="202"/>
        <end position="222"/>
    </location>
</feature>
<organism evidence="5 6">
    <name type="scientific">Trichomonas vaginalis (strain ATCC PRA-98 / G3)</name>
    <dbReference type="NCBI Taxonomy" id="412133"/>
    <lineage>
        <taxon>Eukaryota</taxon>
        <taxon>Metamonada</taxon>
        <taxon>Parabasalia</taxon>
        <taxon>Trichomonadida</taxon>
        <taxon>Trichomonadidae</taxon>
        <taxon>Trichomonas</taxon>
    </lineage>
</organism>
<evidence type="ECO:0000313" key="5">
    <source>
        <dbReference type="EMBL" id="EAY13454.1"/>
    </source>
</evidence>
<feature type="domain" description="RRM" evidence="4">
    <location>
        <begin position="2"/>
        <end position="78"/>
    </location>
</feature>
<dbReference type="InParanoid" id="A2E1K7"/>
<dbReference type="VEuPathDB" id="TrichDB:TVAGG3_0519260"/>
<accession>A2E1K7</accession>
<dbReference type="PANTHER" id="PTHR48025:SF1">
    <property type="entry name" value="RRM DOMAIN-CONTAINING PROTEIN"/>
    <property type="match status" value="1"/>
</dbReference>
<keyword evidence="6" id="KW-1185">Reference proteome</keyword>
<dbReference type="InterPro" id="IPR050502">
    <property type="entry name" value="Euk_RNA-bind_prot"/>
</dbReference>
<dbReference type="VEuPathDB" id="TrichDB:TVAG_206220"/>
<dbReference type="InterPro" id="IPR012677">
    <property type="entry name" value="Nucleotide-bd_a/b_plait_sf"/>
</dbReference>
<dbReference type="EMBL" id="DS113285">
    <property type="protein sequence ID" value="EAY13454.1"/>
    <property type="molecule type" value="Genomic_DNA"/>
</dbReference>
<evidence type="ECO:0000259" key="4">
    <source>
        <dbReference type="PROSITE" id="PS50102"/>
    </source>
</evidence>
<evidence type="ECO:0000256" key="1">
    <source>
        <dbReference type="ARBA" id="ARBA00022884"/>
    </source>
</evidence>
<feature type="compositionally biased region" description="Pro residues" evidence="3">
    <location>
        <begin position="231"/>
        <end position="268"/>
    </location>
</feature>
<dbReference type="InterPro" id="IPR035979">
    <property type="entry name" value="RBD_domain_sf"/>
</dbReference>
<keyword evidence="1 2" id="KW-0694">RNA-binding</keyword>
<protein>
    <recommendedName>
        <fullName evidence="4">RRM domain-containing protein</fullName>
    </recommendedName>
</protein>
<dbReference type="KEGG" id="tva:4771433"/>
<dbReference type="OrthoDB" id="410044at2759"/>
<dbReference type="RefSeq" id="XP_001325677.1">
    <property type="nucleotide sequence ID" value="XM_001325642.1"/>
</dbReference>
<name>A2E1K7_TRIV3</name>
<dbReference type="SMR" id="A2E1K7"/>
<gene>
    <name evidence="5" type="ORF">TVAG_206220</name>
</gene>
<dbReference type="InterPro" id="IPR000504">
    <property type="entry name" value="RRM_dom"/>
</dbReference>
<reference evidence="5" key="2">
    <citation type="journal article" date="2007" name="Science">
        <title>Draft genome sequence of the sexually transmitted pathogen Trichomonas vaginalis.</title>
        <authorList>
            <person name="Carlton J.M."/>
            <person name="Hirt R.P."/>
            <person name="Silva J.C."/>
            <person name="Delcher A.L."/>
            <person name="Schatz M."/>
            <person name="Zhao Q."/>
            <person name="Wortman J.R."/>
            <person name="Bidwell S.L."/>
            <person name="Alsmark U.C.M."/>
            <person name="Besteiro S."/>
            <person name="Sicheritz-Ponten T."/>
            <person name="Noel C.J."/>
            <person name="Dacks J.B."/>
            <person name="Foster P.G."/>
            <person name="Simillion C."/>
            <person name="Van de Peer Y."/>
            <person name="Miranda-Saavedra D."/>
            <person name="Barton G.J."/>
            <person name="Westrop G.D."/>
            <person name="Mueller S."/>
            <person name="Dessi D."/>
            <person name="Fiori P.L."/>
            <person name="Ren Q."/>
            <person name="Paulsen I."/>
            <person name="Zhang H."/>
            <person name="Bastida-Corcuera F.D."/>
            <person name="Simoes-Barbosa A."/>
            <person name="Brown M.T."/>
            <person name="Hayes R.D."/>
            <person name="Mukherjee M."/>
            <person name="Okumura C.Y."/>
            <person name="Schneider R."/>
            <person name="Smith A.J."/>
            <person name="Vanacova S."/>
            <person name="Villalvazo M."/>
            <person name="Haas B.J."/>
            <person name="Pertea M."/>
            <person name="Feldblyum T.V."/>
            <person name="Utterback T.R."/>
            <person name="Shu C.L."/>
            <person name="Osoegawa K."/>
            <person name="de Jong P.J."/>
            <person name="Hrdy I."/>
            <person name="Horvathova L."/>
            <person name="Zubacova Z."/>
            <person name="Dolezal P."/>
            <person name="Malik S.B."/>
            <person name="Logsdon J.M. Jr."/>
            <person name="Henze K."/>
            <person name="Gupta A."/>
            <person name="Wang C.C."/>
            <person name="Dunne R.L."/>
            <person name="Upcroft J.A."/>
            <person name="Upcroft P."/>
            <person name="White O."/>
            <person name="Salzberg S.L."/>
            <person name="Tang P."/>
            <person name="Chiu C.-H."/>
            <person name="Lee Y.-S."/>
            <person name="Embley T.M."/>
            <person name="Coombs G.H."/>
            <person name="Mottram J.C."/>
            <person name="Tachezy J."/>
            <person name="Fraser-Liggett C.M."/>
            <person name="Johnson P.J."/>
        </authorList>
    </citation>
    <scope>NUCLEOTIDE SEQUENCE [LARGE SCALE GENOMIC DNA]</scope>
    <source>
        <strain evidence="5">G3</strain>
    </source>
</reference>
<evidence type="ECO:0000256" key="3">
    <source>
        <dbReference type="SAM" id="MobiDB-lite"/>
    </source>
</evidence>
<feature type="region of interest" description="Disordered" evidence="3">
    <location>
        <begin position="194"/>
        <end position="290"/>
    </location>
</feature>
<sequence>MGSLYVSNLPQAFDENEFRQLFVHFGDVERIDIPDRHGATNLIAYVHFQDPNSCNTAIAALNGKSFGGKKLKIEISNKQKRMHQPIQRNMLPTPEPAPYNIRPRPPSSHYNKGSLLPFQDAEKYVSLSCKMLPVHNGIIDGPNPQMPLSVSVTSFEREGNTYSLATPILVNKQPTDALVFLLPLPKKGEVPEFQQNYMGMPPQYPPPNPGYPPHPQGPPSQYPYPNNTYQPPYPPYGAPPYPNNGVPLPPADGMPPMGYAPPPPPPVAGMPYGGPHDRSPPPMGEMDPLM</sequence>
<dbReference type="FunFam" id="3.30.70.330:FF:001790">
    <property type="match status" value="1"/>
</dbReference>
<dbReference type="CDD" id="cd00590">
    <property type="entry name" value="RRM_SF"/>
    <property type="match status" value="1"/>
</dbReference>
<dbReference type="GO" id="GO:0003723">
    <property type="term" value="F:RNA binding"/>
    <property type="evidence" value="ECO:0007669"/>
    <property type="project" value="UniProtKB-UniRule"/>
</dbReference>
<dbReference type="AlphaFoldDB" id="A2E1K7"/>
<dbReference type="PROSITE" id="PS50102">
    <property type="entry name" value="RRM"/>
    <property type="match status" value="1"/>
</dbReference>
<dbReference type="Gene3D" id="3.30.70.330">
    <property type="match status" value="1"/>
</dbReference>
<dbReference type="PANTHER" id="PTHR48025">
    <property type="entry name" value="OS02G0815200 PROTEIN"/>
    <property type="match status" value="1"/>
</dbReference>
<dbReference type="SUPFAM" id="SSF54928">
    <property type="entry name" value="RNA-binding domain, RBD"/>
    <property type="match status" value="1"/>
</dbReference>
<dbReference type="Proteomes" id="UP000001542">
    <property type="component" value="Unassembled WGS sequence"/>
</dbReference>
<evidence type="ECO:0000256" key="2">
    <source>
        <dbReference type="PROSITE-ProRule" id="PRU00176"/>
    </source>
</evidence>
<dbReference type="SMART" id="SM00360">
    <property type="entry name" value="RRM"/>
    <property type="match status" value="1"/>
</dbReference>